<dbReference type="PANTHER" id="PTHR47602:SF2">
    <property type="entry name" value="F-BOX PROTEIN SKIP22"/>
    <property type="match status" value="1"/>
</dbReference>
<evidence type="ECO:0000256" key="1">
    <source>
        <dbReference type="SAM" id="MobiDB-lite"/>
    </source>
</evidence>
<feature type="domain" description="F-box" evidence="2">
    <location>
        <begin position="323"/>
        <end position="369"/>
    </location>
</feature>
<feature type="compositionally biased region" description="Acidic residues" evidence="1">
    <location>
        <begin position="110"/>
        <end position="121"/>
    </location>
</feature>
<dbReference type="EMBL" id="OIVN01001720">
    <property type="protein sequence ID" value="SPC96961.1"/>
    <property type="molecule type" value="Genomic_DNA"/>
</dbReference>
<organism evidence="3">
    <name type="scientific">Fagus sylvatica</name>
    <name type="common">Beechnut</name>
    <dbReference type="NCBI Taxonomy" id="28930"/>
    <lineage>
        <taxon>Eukaryota</taxon>
        <taxon>Viridiplantae</taxon>
        <taxon>Streptophyta</taxon>
        <taxon>Embryophyta</taxon>
        <taxon>Tracheophyta</taxon>
        <taxon>Spermatophyta</taxon>
        <taxon>Magnoliopsida</taxon>
        <taxon>eudicotyledons</taxon>
        <taxon>Gunneridae</taxon>
        <taxon>Pentapetalae</taxon>
        <taxon>rosids</taxon>
        <taxon>fabids</taxon>
        <taxon>Fagales</taxon>
        <taxon>Fagaceae</taxon>
        <taxon>Fagus</taxon>
    </lineage>
</organism>
<protein>
    <recommendedName>
        <fullName evidence="2">F-box domain-containing protein</fullName>
    </recommendedName>
</protein>
<feature type="region of interest" description="Disordered" evidence="1">
    <location>
        <begin position="98"/>
        <end position="143"/>
    </location>
</feature>
<accession>A0A2N9GCF4</accession>
<evidence type="ECO:0000259" key="2">
    <source>
        <dbReference type="PROSITE" id="PS50181"/>
    </source>
</evidence>
<dbReference type="SUPFAM" id="SSF81383">
    <property type="entry name" value="F-box domain"/>
    <property type="match status" value="1"/>
</dbReference>
<proteinExistence type="predicted"/>
<dbReference type="CDD" id="cd22165">
    <property type="entry name" value="F-box_AtSKIP22-like"/>
    <property type="match status" value="1"/>
</dbReference>
<evidence type="ECO:0000313" key="3">
    <source>
        <dbReference type="EMBL" id="SPC96961.1"/>
    </source>
</evidence>
<dbReference type="InterPro" id="IPR036047">
    <property type="entry name" value="F-box-like_dom_sf"/>
</dbReference>
<dbReference type="Gene3D" id="3.40.1000.30">
    <property type="match status" value="1"/>
</dbReference>
<sequence>MKLRLRSLDSKQTIKLQVPTPCTLQNLKQILSQSIPSSSSSSLHLSLNNKDELQASSPQASLQSLAITSGDLIFFTHNPTAFSSQTLTLIPNSETPLIGDLSVQDHDNSDSDVDMSDEETLGGEGSSFSGSGSGSETMEVDDGSVFSGKKPFEGCFLRRVLRMELGGGDGGDHRLMVIAIHAVLLESGLVGLDSVTGMRVDRFHLPDVWPSKFFTMSLWYTLPELVGGKGFTFNVAESIVLKFQSVGQYVKVSGSLDKGGSGLYNVCLNENRFVPALELVWGESNNEDGYPETEVLEFWKIVKDGLVLPLLIDLCENTGLTLPPCFMGLPTELKLKIFESLSGVDLAKVGCVCSDLRDLSSSSELWKKKFAQEFGPETGGAQGLNHWKAEFKSSWDRKKKRKRVARAIRSHPFPFGLRLPVIRDPHPFVLPHYIGGNHAPMPSFTFPENSLIRQSGRFRRTTPYCSLGGGADA</sequence>
<dbReference type="Pfam" id="PF12937">
    <property type="entry name" value="F-box-like"/>
    <property type="match status" value="1"/>
</dbReference>
<feature type="compositionally biased region" description="Low complexity" evidence="1">
    <location>
        <begin position="126"/>
        <end position="136"/>
    </location>
</feature>
<name>A0A2N9GCF4_FAGSY</name>
<dbReference type="PANTHER" id="PTHR47602">
    <property type="entry name" value="F-BOX PROTEIN SKIP22"/>
    <property type="match status" value="1"/>
</dbReference>
<dbReference type="PROSITE" id="PS50181">
    <property type="entry name" value="FBOX"/>
    <property type="match status" value="1"/>
</dbReference>
<dbReference type="InterPro" id="IPR001810">
    <property type="entry name" value="F-box_dom"/>
</dbReference>
<reference evidence="3" key="1">
    <citation type="submission" date="2018-02" db="EMBL/GenBank/DDBJ databases">
        <authorList>
            <person name="Cohen D.B."/>
            <person name="Kent A.D."/>
        </authorList>
    </citation>
    <scope>NUCLEOTIDE SEQUENCE</scope>
</reference>
<dbReference type="SMART" id="SM00256">
    <property type="entry name" value="FBOX"/>
    <property type="match status" value="1"/>
</dbReference>
<gene>
    <name evidence="3" type="ORF">FSB_LOCUS24843</name>
</gene>
<dbReference type="AlphaFoldDB" id="A0A2N9GCF4"/>
<dbReference type="Gene3D" id="1.20.1280.50">
    <property type="match status" value="1"/>
</dbReference>